<dbReference type="Pfam" id="PF00512">
    <property type="entry name" value="HisKA"/>
    <property type="match status" value="1"/>
</dbReference>
<dbReference type="Proteomes" id="UP001252875">
    <property type="component" value="Unassembled WGS sequence"/>
</dbReference>
<dbReference type="SUPFAM" id="SSF55874">
    <property type="entry name" value="ATPase domain of HSP90 chaperone/DNA topoisomerase II/histidine kinase"/>
    <property type="match status" value="1"/>
</dbReference>
<evidence type="ECO:0000256" key="7">
    <source>
        <dbReference type="ARBA" id="ARBA00022777"/>
    </source>
</evidence>
<dbReference type="SUPFAM" id="SSF47384">
    <property type="entry name" value="Homodimeric domain of signal transducing histidine kinase"/>
    <property type="match status" value="1"/>
</dbReference>
<keyword evidence="5" id="KW-0808">Transferase</keyword>
<accession>A0ABU3F3F9</accession>
<dbReference type="InterPro" id="IPR003661">
    <property type="entry name" value="HisK_dim/P_dom"/>
</dbReference>
<organism evidence="12 13">
    <name type="scientific">Enterococcus hulanensis</name>
    <dbReference type="NCBI Taxonomy" id="2559929"/>
    <lineage>
        <taxon>Bacteria</taxon>
        <taxon>Bacillati</taxon>
        <taxon>Bacillota</taxon>
        <taxon>Bacilli</taxon>
        <taxon>Lactobacillales</taxon>
        <taxon>Enterococcaceae</taxon>
        <taxon>Enterococcus</taxon>
    </lineage>
</organism>
<dbReference type="InterPro" id="IPR004358">
    <property type="entry name" value="Sig_transdc_His_kin-like_C"/>
</dbReference>
<evidence type="ECO:0000313" key="12">
    <source>
        <dbReference type="EMBL" id="MDT2600706.1"/>
    </source>
</evidence>
<comment type="subcellular location">
    <subcellularLocation>
        <location evidence="2">Membrane</location>
    </subcellularLocation>
</comment>
<dbReference type="PRINTS" id="PR00344">
    <property type="entry name" value="BCTRLSENSOR"/>
</dbReference>
<keyword evidence="10" id="KW-0472">Membrane</keyword>
<dbReference type="SMART" id="SM00388">
    <property type="entry name" value="HisKA"/>
    <property type="match status" value="1"/>
</dbReference>
<keyword evidence="6" id="KW-0547">Nucleotide-binding</keyword>
<evidence type="ECO:0000256" key="6">
    <source>
        <dbReference type="ARBA" id="ARBA00022741"/>
    </source>
</evidence>
<keyword evidence="13" id="KW-1185">Reference proteome</keyword>
<feature type="transmembrane region" description="Helical" evidence="10">
    <location>
        <begin position="7"/>
        <end position="29"/>
    </location>
</feature>
<dbReference type="Gene3D" id="1.10.287.130">
    <property type="match status" value="1"/>
</dbReference>
<evidence type="ECO:0000256" key="8">
    <source>
        <dbReference type="ARBA" id="ARBA00022840"/>
    </source>
</evidence>
<dbReference type="PANTHER" id="PTHR42878:SF7">
    <property type="entry name" value="SENSOR HISTIDINE KINASE GLRK"/>
    <property type="match status" value="1"/>
</dbReference>
<evidence type="ECO:0000256" key="10">
    <source>
        <dbReference type="SAM" id="Phobius"/>
    </source>
</evidence>
<dbReference type="EMBL" id="JARPYI010000007">
    <property type="protein sequence ID" value="MDT2600706.1"/>
    <property type="molecule type" value="Genomic_DNA"/>
</dbReference>
<dbReference type="CDD" id="cd00075">
    <property type="entry name" value="HATPase"/>
    <property type="match status" value="1"/>
</dbReference>
<evidence type="ECO:0000256" key="1">
    <source>
        <dbReference type="ARBA" id="ARBA00000085"/>
    </source>
</evidence>
<reference evidence="12 13" key="1">
    <citation type="submission" date="2023-03" db="EMBL/GenBank/DDBJ databases">
        <authorList>
            <person name="Shen W."/>
            <person name="Cai J."/>
        </authorList>
    </citation>
    <scope>NUCLEOTIDE SEQUENCE [LARGE SCALE GENOMIC DNA]</scope>
    <source>
        <strain evidence="12 13">D6-4</strain>
    </source>
</reference>
<dbReference type="CDD" id="cd00082">
    <property type="entry name" value="HisKA"/>
    <property type="match status" value="1"/>
</dbReference>
<dbReference type="InterPro" id="IPR036097">
    <property type="entry name" value="HisK_dim/P_sf"/>
</dbReference>
<dbReference type="GO" id="GO:0016301">
    <property type="term" value="F:kinase activity"/>
    <property type="evidence" value="ECO:0007669"/>
    <property type="project" value="UniProtKB-KW"/>
</dbReference>
<feature type="domain" description="Histidine kinase" evidence="11">
    <location>
        <begin position="143"/>
        <end position="360"/>
    </location>
</feature>
<keyword evidence="9" id="KW-0902">Two-component regulatory system</keyword>
<protein>
    <recommendedName>
        <fullName evidence="3">histidine kinase</fullName>
        <ecNumber evidence="3">2.7.13.3</ecNumber>
    </recommendedName>
</protein>
<evidence type="ECO:0000256" key="9">
    <source>
        <dbReference type="ARBA" id="ARBA00023012"/>
    </source>
</evidence>
<keyword evidence="4" id="KW-0597">Phosphoprotein</keyword>
<keyword evidence="8" id="KW-0067">ATP-binding</keyword>
<dbReference type="RefSeq" id="WP_311822569.1">
    <property type="nucleotide sequence ID" value="NZ_JARPYF010000003.1"/>
</dbReference>
<evidence type="ECO:0000259" key="11">
    <source>
        <dbReference type="PROSITE" id="PS50109"/>
    </source>
</evidence>
<dbReference type="Pfam" id="PF02518">
    <property type="entry name" value="HATPase_c"/>
    <property type="match status" value="1"/>
</dbReference>
<dbReference type="InterPro" id="IPR050351">
    <property type="entry name" value="BphY/WalK/GraS-like"/>
</dbReference>
<comment type="catalytic activity">
    <reaction evidence="1">
        <text>ATP + protein L-histidine = ADP + protein N-phospho-L-histidine.</text>
        <dbReference type="EC" id="2.7.13.3"/>
    </reaction>
</comment>
<dbReference type="SMART" id="SM00387">
    <property type="entry name" value="HATPase_c"/>
    <property type="match status" value="1"/>
</dbReference>
<feature type="transmembrane region" description="Helical" evidence="10">
    <location>
        <begin position="49"/>
        <end position="68"/>
    </location>
</feature>
<keyword evidence="10" id="KW-0812">Transmembrane</keyword>
<dbReference type="InterPro" id="IPR003594">
    <property type="entry name" value="HATPase_dom"/>
</dbReference>
<evidence type="ECO:0000256" key="5">
    <source>
        <dbReference type="ARBA" id="ARBA00022679"/>
    </source>
</evidence>
<evidence type="ECO:0000313" key="13">
    <source>
        <dbReference type="Proteomes" id="UP001252875"/>
    </source>
</evidence>
<dbReference type="InterPro" id="IPR036890">
    <property type="entry name" value="HATPase_C_sf"/>
</dbReference>
<gene>
    <name evidence="12" type="ORF">P7D85_13035</name>
</gene>
<comment type="caution">
    <text evidence="12">The sequence shown here is derived from an EMBL/GenBank/DDBJ whole genome shotgun (WGS) entry which is preliminary data.</text>
</comment>
<keyword evidence="10" id="KW-1133">Transmembrane helix</keyword>
<proteinExistence type="predicted"/>
<name>A0ABU3F3F9_9ENTE</name>
<sequence length="360" mass="40716">MKLRLRFILFFIGNLIAFIFFTGIFVAVFLEYVTPFLFKSEQAAYFSDVTGIILPFIFGGILFGLYFVNPLVTMLSLIKELSEGDYSFANMNQILYKKNGKLKWRYALYRELITDIYELARQQGAAEKEREKLEEAKTNWISGVSHDLKTPLSYITGYSALLLDNQKEWSISEQQQFLTTIHTKSELINELIGDLNLTFKLEALSENYPINRKSFDLVAFARAFLVDLANDHQTEGYEFGFQTDSEKLLIEADQKLLFRAVQNIVGNALAHNPKGTVIEIDIKSNQTNVDFTIKDNGVGMSGATLEQLFKRYQRPEETENNVSGGLGLSVVENIIEAHGGTISVESEVGEGSSFTFHLPL</sequence>
<dbReference type="Gene3D" id="3.30.565.10">
    <property type="entry name" value="Histidine kinase-like ATPase, C-terminal domain"/>
    <property type="match status" value="1"/>
</dbReference>
<dbReference type="PANTHER" id="PTHR42878">
    <property type="entry name" value="TWO-COMPONENT HISTIDINE KINASE"/>
    <property type="match status" value="1"/>
</dbReference>
<dbReference type="InterPro" id="IPR005467">
    <property type="entry name" value="His_kinase_dom"/>
</dbReference>
<evidence type="ECO:0000256" key="4">
    <source>
        <dbReference type="ARBA" id="ARBA00022553"/>
    </source>
</evidence>
<evidence type="ECO:0000256" key="3">
    <source>
        <dbReference type="ARBA" id="ARBA00012438"/>
    </source>
</evidence>
<evidence type="ECO:0000256" key="2">
    <source>
        <dbReference type="ARBA" id="ARBA00004370"/>
    </source>
</evidence>
<dbReference type="PROSITE" id="PS50109">
    <property type="entry name" value="HIS_KIN"/>
    <property type="match status" value="1"/>
</dbReference>
<keyword evidence="7 12" id="KW-0418">Kinase</keyword>
<dbReference type="EC" id="2.7.13.3" evidence="3"/>